<dbReference type="EMBL" id="CAJOBA010074921">
    <property type="protein sequence ID" value="CAF4412313.1"/>
    <property type="molecule type" value="Genomic_DNA"/>
</dbReference>
<dbReference type="EMBL" id="CAJNOK010051075">
    <property type="protein sequence ID" value="CAF1602858.1"/>
    <property type="molecule type" value="Genomic_DNA"/>
</dbReference>
<evidence type="ECO:0000313" key="3">
    <source>
        <dbReference type="EMBL" id="CAF4412313.1"/>
    </source>
</evidence>
<accession>A0A8S2G153</accession>
<sequence>FYEHTRVGFPDEFDFMINLITIGSLCQFSEVKNDPFGFGRLCLKDMNDLTLGTYIEPITRCLSSEKIRKRFYQLLTSARSRVIRKESMDLFKNLKMLWSSGDKRCGTAIHAD</sequence>
<evidence type="ECO:0000259" key="1">
    <source>
        <dbReference type="Pfam" id="PF03281"/>
    </source>
</evidence>
<evidence type="ECO:0000313" key="4">
    <source>
        <dbReference type="Proteomes" id="UP000677228"/>
    </source>
</evidence>
<dbReference type="Proteomes" id="UP000682733">
    <property type="component" value="Unassembled WGS sequence"/>
</dbReference>
<organism evidence="2 4">
    <name type="scientific">Didymodactylos carnosus</name>
    <dbReference type="NCBI Taxonomy" id="1234261"/>
    <lineage>
        <taxon>Eukaryota</taxon>
        <taxon>Metazoa</taxon>
        <taxon>Spiralia</taxon>
        <taxon>Gnathifera</taxon>
        <taxon>Rotifera</taxon>
        <taxon>Eurotatoria</taxon>
        <taxon>Bdelloidea</taxon>
        <taxon>Philodinida</taxon>
        <taxon>Philodinidae</taxon>
        <taxon>Didymodactylos</taxon>
    </lineage>
</organism>
<protein>
    <recommendedName>
        <fullName evidence="1">Mab-21-like nucleotidyltransferase domain-containing protein</fullName>
    </recommendedName>
</protein>
<reference evidence="2" key="1">
    <citation type="submission" date="2021-02" db="EMBL/GenBank/DDBJ databases">
        <authorList>
            <person name="Nowell W R."/>
        </authorList>
    </citation>
    <scope>NUCLEOTIDE SEQUENCE</scope>
</reference>
<feature type="domain" description="Mab-21-like nucleotidyltransferase" evidence="1">
    <location>
        <begin position="1"/>
        <end position="82"/>
    </location>
</feature>
<evidence type="ECO:0000313" key="2">
    <source>
        <dbReference type="EMBL" id="CAF1602858.1"/>
    </source>
</evidence>
<dbReference type="Proteomes" id="UP000677228">
    <property type="component" value="Unassembled WGS sequence"/>
</dbReference>
<feature type="non-terminal residue" evidence="2">
    <location>
        <position position="1"/>
    </location>
</feature>
<gene>
    <name evidence="2" type="ORF">OVA965_LOCUS42209</name>
    <name evidence="3" type="ORF">TMI583_LOCUS44039</name>
</gene>
<dbReference type="AlphaFoldDB" id="A0A8S2G153"/>
<proteinExistence type="predicted"/>
<dbReference type="InterPro" id="IPR046903">
    <property type="entry name" value="Mab-21-like_nuc_Trfase"/>
</dbReference>
<dbReference type="Gene3D" id="3.30.460.90">
    <property type="match status" value="1"/>
</dbReference>
<dbReference type="Pfam" id="PF03281">
    <property type="entry name" value="Mab-21"/>
    <property type="match status" value="1"/>
</dbReference>
<comment type="caution">
    <text evidence="2">The sequence shown here is derived from an EMBL/GenBank/DDBJ whole genome shotgun (WGS) entry which is preliminary data.</text>
</comment>
<name>A0A8S2G153_9BILA</name>